<keyword evidence="2" id="KW-0496">Mitochondrion</keyword>
<keyword evidence="1" id="KW-1133">Transmembrane helix</keyword>
<keyword evidence="1" id="KW-0472">Membrane</keyword>
<dbReference type="AlphaFoldDB" id="A0A101M547"/>
<keyword evidence="1" id="KW-0812">Transmembrane</keyword>
<sequence>MNIECWLAHYPWNRWDLKTWTRKCIYSSASVEISLFMQSTFFPLCSLIIPFPLFLGPTRFYPYLYFH</sequence>
<evidence type="ECO:0000313" key="2">
    <source>
        <dbReference type="EMBL" id="KUM51119.1"/>
    </source>
</evidence>
<protein>
    <submittedName>
        <fullName evidence="2">Uncharacterized protein</fullName>
    </submittedName>
</protein>
<comment type="caution">
    <text evidence="2">The sequence shown here is derived from an EMBL/GenBank/DDBJ whole genome shotgun (WGS) entry which is preliminary data.</text>
</comment>
<dbReference type="EMBL" id="LKAM01000001">
    <property type="protein sequence ID" value="KUM51119.1"/>
    <property type="molecule type" value="Genomic_DNA"/>
</dbReference>
<reference evidence="2" key="1">
    <citation type="journal article" date="2015" name="Genome Biol. Evol.">
        <title>Organellar Genomes of White Spruce (Picea glauca): Assembly and Annotation.</title>
        <authorList>
            <person name="Jackman S.D."/>
            <person name="Warren R.L."/>
            <person name="Gibb E.A."/>
            <person name="Vandervalk B.P."/>
            <person name="Mohamadi H."/>
            <person name="Chu J."/>
            <person name="Raymond A."/>
            <person name="Pleasance S."/>
            <person name="Coope R."/>
            <person name="Wildung M.R."/>
            <person name="Ritland C.E."/>
            <person name="Bousquet J."/>
            <person name="Jones S.J."/>
            <person name="Bohlmann J."/>
            <person name="Birol I."/>
        </authorList>
    </citation>
    <scope>NUCLEOTIDE SEQUENCE [LARGE SCALE GENOMIC DNA]</scope>
    <source>
        <tissue evidence="2">Flushing bud</tissue>
    </source>
</reference>
<name>A0A101M547_PICGL</name>
<gene>
    <name evidence="2" type="ORF">ABT39_MTgene965</name>
</gene>
<proteinExistence type="predicted"/>
<evidence type="ECO:0000256" key="1">
    <source>
        <dbReference type="SAM" id="Phobius"/>
    </source>
</evidence>
<geneLocation type="mitochondrion" evidence="2"/>
<accession>A0A101M547</accession>
<organism evidence="2">
    <name type="scientific">Picea glauca</name>
    <name type="common">White spruce</name>
    <name type="synonym">Pinus glauca</name>
    <dbReference type="NCBI Taxonomy" id="3330"/>
    <lineage>
        <taxon>Eukaryota</taxon>
        <taxon>Viridiplantae</taxon>
        <taxon>Streptophyta</taxon>
        <taxon>Embryophyta</taxon>
        <taxon>Tracheophyta</taxon>
        <taxon>Spermatophyta</taxon>
        <taxon>Pinopsida</taxon>
        <taxon>Pinidae</taxon>
        <taxon>Conifers I</taxon>
        <taxon>Pinales</taxon>
        <taxon>Pinaceae</taxon>
        <taxon>Picea</taxon>
    </lineage>
</organism>
<feature type="transmembrane region" description="Helical" evidence="1">
    <location>
        <begin position="35"/>
        <end position="55"/>
    </location>
</feature>